<gene>
    <name evidence="4" type="ORF">MKK02DRAFT_30539</name>
</gene>
<dbReference type="InterPro" id="IPR051477">
    <property type="entry name" value="Expansin_CellWall"/>
</dbReference>
<feature type="signal peptide" evidence="3">
    <location>
        <begin position="1"/>
        <end position="19"/>
    </location>
</feature>
<dbReference type="RefSeq" id="XP_052942585.1">
    <property type="nucleotide sequence ID" value="XM_053088071.1"/>
</dbReference>
<dbReference type="Gene3D" id="2.40.40.10">
    <property type="entry name" value="RlpA-like domain"/>
    <property type="match status" value="1"/>
</dbReference>
<keyword evidence="5" id="KW-1185">Reference proteome</keyword>
<comment type="caution">
    <text evidence="4">The sequence shown here is derived from an EMBL/GenBank/DDBJ whole genome shotgun (WGS) entry which is preliminary data.</text>
</comment>
<dbReference type="PANTHER" id="PTHR31836:SF28">
    <property type="entry name" value="SRCR DOMAIN-CONTAINING PROTEIN-RELATED"/>
    <property type="match status" value="1"/>
</dbReference>
<dbReference type="InterPro" id="IPR036908">
    <property type="entry name" value="RlpA-like_sf"/>
</dbReference>
<feature type="region of interest" description="Disordered" evidence="2">
    <location>
        <begin position="164"/>
        <end position="245"/>
    </location>
</feature>
<dbReference type="GeneID" id="77727276"/>
<dbReference type="AlphaFoldDB" id="A0AA38H267"/>
<proteinExistence type="predicted"/>
<evidence type="ECO:0000313" key="4">
    <source>
        <dbReference type="EMBL" id="KAI9632808.1"/>
    </source>
</evidence>
<protein>
    <submittedName>
        <fullName evidence="4">B2-aldehyde-forming enzyme</fullName>
    </submittedName>
</protein>
<accession>A0AA38H267</accession>
<dbReference type="PANTHER" id="PTHR31836">
    <property type="match status" value="1"/>
</dbReference>
<dbReference type="SUPFAM" id="SSF50685">
    <property type="entry name" value="Barwin-like endoglucanases"/>
    <property type="match status" value="1"/>
</dbReference>
<dbReference type="CDD" id="cd22191">
    <property type="entry name" value="DPBB_RlpA_EXP_N-like"/>
    <property type="match status" value="1"/>
</dbReference>
<sequence>MRVDALALPLLLLSPFAAAGSSNHKSNNRRAHKRLAKTSPEQERDLEIRDANQHNATLAKRQSFNGRGTFYYTGLGACGQYSKDSDYMVALNSAQYGGGYPGPQCFKMITVQANGVTVGGVQIMDECPTCDFGGLDLSPGLFKRFADEGAGVIQVTWWFDGQAPAPAPSTTTTSHWVAPTSTWTPPTSTWQAPTSTWSPPPAPTTTWTPPSSSAWVAPSSSSATTPPPSSSSSSSYASSSSSASVNGTVNPFAVVSSYNGTSSSTSVSASAASASASVSGAAGGAGGGGAQQAVQGNNLMAINGLVANYGQLIVVGAQGA</sequence>
<feature type="compositionally biased region" description="Low complexity" evidence="2">
    <location>
        <begin position="168"/>
        <end position="197"/>
    </location>
</feature>
<dbReference type="EMBL" id="JAKWFO010000014">
    <property type="protein sequence ID" value="KAI9632808.1"/>
    <property type="molecule type" value="Genomic_DNA"/>
</dbReference>
<evidence type="ECO:0000313" key="5">
    <source>
        <dbReference type="Proteomes" id="UP001164286"/>
    </source>
</evidence>
<feature type="compositionally biased region" description="Basic residues" evidence="2">
    <location>
        <begin position="26"/>
        <end position="36"/>
    </location>
</feature>
<feature type="chain" id="PRO_5041324126" evidence="3">
    <location>
        <begin position="20"/>
        <end position="320"/>
    </location>
</feature>
<feature type="compositionally biased region" description="Low complexity" evidence="2">
    <location>
        <begin position="204"/>
        <end position="244"/>
    </location>
</feature>
<keyword evidence="1 3" id="KW-0732">Signal</keyword>
<dbReference type="Proteomes" id="UP001164286">
    <property type="component" value="Unassembled WGS sequence"/>
</dbReference>
<feature type="region of interest" description="Disordered" evidence="2">
    <location>
        <begin position="19"/>
        <end position="46"/>
    </location>
</feature>
<reference evidence="4" key="1">
    <citation type="journal article" date="2022" name="G3 (Bethesda)">
        <title>High quality genome of the basidiomycete yeast Dioszegia hungarica PDD-24b-2 isolated from cloud water.</title>
        <authorList>
            <person name="Jarrige D."/>
            <person name="Haridas S."/>
            <person name="Bleykasten-Grosshans C."/>
            <person name="Joly M."/>
            <person name="Nadalig T."/>
            <person name="Sancelme M."/>
            <person name="Vuilleumier S."/>
            <person name="Grigoriev I.V."/>
            <person name="Amato P."/>
            <person name="Bringel F."/>
        </authorList>
    </citation>
    <scope>NUCLEOTIDE SEQUENCE</scope>
    <source>
        <strain evidence="4">PDD-24b-2</strain>
    </source>
</reference>
<organism evidence="4 5">
    <name type="scientific">Dioszegia hungarica</name>
    <dbReference type="NCBI Taxonomy" id="4972"/>
    <lineage>
        <taxon>Eukaryota</taxon>
        <taxon>Fungi</taxon>
        <taxon>Dikarya</taxon>
        <taxon>Basidiomycota</taxon>
        <taxon>Agaricomycotina</taxon>
        <taxon>Tremellomycetes</taxon>
        <taxon>Tremellales</taxon>
        <taxon>Bulleribasidiaceae</taxon>
        <taxon>Dioszegia</taxon>
    </lineage>
</organism>
<evidence type="ECO:0000256" key="2">
    <source>
        <dbReference type="SAM" id="MobiDB-lite"/>
    </source>
</evidence>
<evidence type="ECO:0000256" key="3">
    <source>
        <dbReference type="SAM" id="SignalP"/>
    </source>
</evidence>
<name>A0AA38H267_9TREE</name>
<evidence type="ECO:0000256" key="1">
    <source>
        <dbReference type="ARBA" id="ARBA00022729"/>
    </source>
</evidence>